<keyword evidence="4" id="KW-1185">Reference proteome</keyword>
<reference evidence="3 4" key="1">
    <citation type="submission" date="2018-03" db="EMBL/GenBank/DDBJ databases">
        <title>Draft genome sequence of Rohu Carp (Labeo rohita).</title>
        <authorList>
            <person name="Das P."/>
            <person name="Kushwaha B."/>
            <person name="Joshi C.G."/>
            <person name="Kumar D."/>
            <person name="Nagpure N.S."/>
            <person name="Sahoo L."/>
            <person name="Das S.P."/>
            <person name="Bit A."/>
            <person name="Patnaik S."/>
            <person name="Meher P.K."/>
            <person name="Jayasankar P."/>
            <person name="Koringa P.G."/>
            <person name="Patel N.V."/>
            <person name="Hinsu A.T."/>
            <person name="Kumar R."/>
            <person name="Pandey M."/>
            <person name="Agarwal S."/>
            <person name="Srivastava S."/>
            <person name="Singh M."/>
            <person name="Iquebal M.A."/>
            <person name="Jaiswal S."/>
            <person name="Angadi U.B."/>
            <person name="Kumar N."/>
            <person name="Raza M."/>
            <person name="Shah T.M."/>
            <person name="Rai A."/>
            <person name="Jena J.K."/>
        </authorList>
    </citation>
    <scope>NUCLEOTIDE SEQUENCE [LARGE SCALE GENOMIC DNA]</scope>
    <source>
        <strain evidence="3">DASCIFA01</strain>
        <tissue evidence="3">Testis</tissue>
    </source>
</reference>
<dbReference type="Gene3D" id="3.10.100.10">
    <property type="entry name" value="Mannose-Binding Protein A, subunit A"/>
    <property type="match status" value="2"/>
</dbReference>
<dbReference type="InterPro" id="IPR016186">
    <property type="entry name" value="C-type_lectin-like/link_sf"/>
</dbReference>
<name>A0A498M506_LABRO</name>
<organism evidence="3 4">
    <name type="scientific">Labeo rohita</name>
    <name type="common">Indian major carp</name>
    <name type="synonym">Cyprinus rohita</name>
    <dbReference type="NCBI Taxonomy" id="84645"/>
    <lineage>
        <taxon>Eukaryota</taxon>
        <taxon>Metazoa</taxon>
        <taxon>Chordata</taxon>
        <taxon>Craniata</taxon>
        <taxon>Vertebrata</taxon>
        <taxon>Euteleostomi</taxon>
        <taxon>Actinopterygii</taxon>
        <taxon>Neopterygii</taxon>
        <taxon>Teleostei</taxon>
        <taxon>Ostariophysi</taxon>
        <taxon>Cypriniformes</taxon>
        <taxon>Cyprinidae</taxon>
        <taxon>Labeoninae</taxon>
        <taxon>Labeonini</taxon>
        <taxon>Labeo</taxon>
    </lineage>
</organism>
<feature type="signal peptide" evidence="1">
    <location>
        <begin position="1"/>
        <end position="19"/>
    </location>
</feature>
<feature type="domain" description="C-type lectin" evidence="2">
    <location>
        <begin position="127"/>
        <end position="247"/>
    </location>
</feature>
<dbReference type="STRING" id="84645.A0A498M506"/>
<evidence type="ECO:0000313" key="3">
    <source>
        <dbReference type="EMBL" id="RXN15600.1"/>
    </source>
</evidence>
<dbReference type="InterPro" id="IPR016187">
    <property type="entry name" value="CTDL_fold"/>
</dbReference>
<dbReference type="InterPro" id="IPR001304">
    <property type="entry name" value="C-type_lectin-like"/>
</dbReference>
<comment type="caution">
    <text evidence="3">The sequence shown here is derived from an EMBL/GenBank/DDBJ whole genome shotgun (WGS) entry which is preliminary data.</text>
</comment>
<protein>
    <submittedName>
        <fullName evidence="3">Lymphocyte antigen 75-like protein</fullName>
    </submittedName>
</protein>
<feature type="chain" id="PRO_5019842717" evidence="1">
    <location>
        <begin position="20"/>
        <end position="250"/>
    </location>
</feature>
<dbReference type="PANTHER" id="PTHR45784:SF8">
    <property type="entry name" value="C-TYPE MANNOSE RECEPTOR 2-RELATED"/>
    <property type="match status" value="1"/>
</dbReference>
<sequence>MKAIVRVFFLSSLFELNFSVSRVHYIAHITMTWKNAQKYCREHYDDLSTISKEEAKMLSIYTNSTYLFYWAGLHRSSYNPEIWTWSGGEKEPADYWDIGQPNNDSETCGGLKLSNSKLHDIACSETLPFYCMEVSGPVLVHQNKTWDEALDYCRKEYTDLASLSSETTMEDGINKITTSQTAYVWTGLRFMSGHWFWLSGDDLQYKAWSAEGEIQCPAEHLRCGALDIEEKVWKPTDCEERHNFLCLKKP</sequence>
<evidence type="ECO:0000259" key="2">
    <source>
        <dbReference type="PROSITE" id="PS50041"/>
    </source>
</evidence>
<dbReference type="Proteomes" id="UP000290572">
    <property type="component" value="Unassembled WGS sequence"/>
</dbReference>
<evidence type="ECO:0000256" key="1">
    <source>
        <dbReference type="SAM" id="SignalP"/>
    </source>
</evidence>
<accession>A0A498M506</accession>
<dbReference type="AlphaFoldDB" id="A0A498M506"/>
<dbReference type="PROSITE" id="PS50041">
    <property type="entry name" value="C_TYPE_LECTIN_2"/>
    <property type="match status" value="2"/>
</dbReference>
<feature type="domain" description="C-type lectin" evidence="2">
    <location>
        <begin position="19"/>
        <end position="132"/>
    </location>
</feature>
<dbReference type="PANTHER" id="PTHR45784">
    <property type="entry name" value="C-TYPE LECTIN DOMAIN FAMILY 20 MEMBER A-RELATED"/>
    <property type="match status" value="1"/>
</dbReference>
<evidence type="ECO:0000313" key="4">
    <source>
        <dbReference type="Proteomes" id="UP000290572"/>
    </source>
</evidence>
<dbReference type="EMBL" id="QBIY01012840">
    <property type="protein sequence ID" value="RXN15600.1"/>
    <property type="molecule type" value="Genomic_DNA"/>
</dbReference>
<keyword evidence="1" id="KW-0732">Signal</keyword>
<dbReference type="SUPFAM" id="SSF56436">
    <property type="entry name" value="C-type lectin-like"/>
    <property type="match status" value="2"/>
</dbReference>
<gene>
    <name evidence="3" type="ORF">ROHU_008708</name>
</gene>
<dbReference type="Pfam" id="PF00059">
    <property type="entry name" value="Lectin_C"/>
    <property type="match status" value="2"/>
</dbReference>
<proteinExistence type="predicted"/>
<dbReference type="SMART" id="SM00034">
    <property type="entry name" value="CLECT"/>
    <property type="match status" value="2"/>
</dbReference>